<sequence>MIPPSFAGSSDGRVLVSLPVNFVFKLLEYGSGGSDAVGVALSVPGPLLPTPTFVSLKSFIPCVSSKYGLRFPTCAAPREDEYVGSVESVCAYSGLSPPPPTGRASYMAALPIGFSPARCISTASSCYVWILW</sequence>
<accession>C1MMH0</accession>
<proteinExistence type="predicted"/>
<evidence type="ECO:0000313" key="2">
    <source>
        <dbReference type="Proteomes" id="UP000001876"/>
    </source>
</evidence>
<protein>
    <submittedName>
        <fullName evidence="1">Predicted protein</fullName>
    </submittedName>
</protein>
<reference evidence="1 2" key="1">
    <citation type="journal article" date="2009" name="Science">
        <title>Green evolution and dynamic adaptations revealed by genomes of the marine picoeukaryotes Micromonas.</title>
        <authorList>
            <person name="Worden A.Z."/>
            <person name="Lee J.H."/>
            <person name="Mock T."/>
            <person name="Rouze P."/>
            <person name="Simmons M.P."/>
            <person name="Aerts A.L."/>
            <person name="Allen A.E."/>
            <person name="Cuvelier M.L."/>
            <person name="Derelle E."/>
            <person name="Everett M.V."/>
            <person name="Foulon E."/>
            <person name="Grimwood J."/>
            <person name="Gundlach H."/>
            <person name="Henrissat B."/>
            <person name="Napoli C."/>
            <person name="McDonald S.M."/>
            <person name="Parker M.S."/>
            <person name="Rombauts S."/>
            <person name="Salamov A."/>
            <person name="Von Dassow P."/>
            <person name="Badger J.H."/>
            <person name="Coutinho P.M."/>
            <person name="Demir E."/>
            <person name="Dubchak I."/>
            <person name="Gentemann C."/>
            <person name="Eikrem W."/>
            <person name="Gready J.E."/>
            <person name="John U."/>
            <person name="Lanier W."/>
            <person name="Lindquist E.A."/>
            <person name="Lucas S."/>
            <person name="Mayer K.F."/>
            <person name="Moreau H."/>
            <person name="Not F."/>
            <person name="Otillar R."/>
            <person name="Panaud O."/>
            <person name="Pangilinan J."/>
            <person name="Paulsen I."/>
            <person name="Piegu B."/>
            <person name="Poliakov A."/>
            <person name="Robbens S."/>
            <person name="Schmutz J."/>
            <person name="Toulza E."/>
            <person name="Wyss T."/>
            <person name="Zelensky A."/>
            <person name="Zhou K."/>
            <person name="Armbrust E.V."/>
            <person name="Bhattacharya D."/>
            <person name="Goodenough U.W."/>
            <person name="Van de Peer Y."/>
            <person name="Grigoriev I.V."/>
        </authorList>
    </citation>
    <scope>NUCLEOTIDE SEQUENCE [LARGE SCALE GENOMIC DNA]</scope>
    <source>
        <strain evidence="1 2">CCMP1545</strain>
    </source>
</reference>
<keyword evidence="2" id="KW-1185">Reference proteome</keyword>
<dbReference type="EMBL" id="GG663737">
    <property type="protein sequence ID" value="EEH59050.1"/>
    <property type="molecule type" value="Genomic_DNA"/>
</dbReference>
<dbReference type="AlphaFoldDB" id="C1MMH0"/>
<dbReference type="GeneID" id="9682844"/>
<name>C1MMH0_MICPC</name>
<dbReference type="KEGG" id="mpp:MICPUCDRAFT_38892"/>
<organism evidence="2">
    <name type="scientific">Micromonas pusilla (strain CCMP1545)</name>
    <name type="common">Picoplanktonic green alga</name>
    <dbReference type="NCBI Taxonomy" id="564608"/>
    <lineage>
        <taxon>Eukaryota</taxon>
        <taxon>Viridiplantae</taxon>
        <taxon>Chlorophyta</taxon>
        <taxon>Mamiellophyceae</taxon>
        <taxon>Mamiellales</taxon>
        <taxon>Mamiellaceae</taxon>
        <taxon>Micromonas</taxon>
    </lineage>
</organism>
<gene>
    <name evidence="1" type="ORF">MICPUCDRAFT_38892</name>
</gene>
<evidence type="ECO:0000313" key="1">
    <source>
        <dbReference type="EMBL" id="EEH59050.1"/>
    </source>
</evidence>
<dbReference type="Proteomes" id="UP000001876">
    <property type="component" value="Unassembled WGS sequence"/>
</dbReference>
<dbReference type="RefSeq" id="XP_003057405.1">
    <property type="nucleotide sequence ID" value="XM_003057359.1"/>
</dbReference>